<dbReference type="Proteomes" id="UP000002630">
    <property type="component" value="Linkage Group LG01"/>
</dbReference>
<dbReference type="PROSITE" id="PS50012">
    <property type="entry name" value="RCC1_3"/>
    <property type="match status" value="7"/>
</dbReference>
<feature type="compositionally biased region" description="Basic and acidic residues" evidence="3">
    <location>
        <begin position="1900"/>
        <end position="1914"/>
    </location>
</feature>
<dbReference type="InterPro" id="IPR000408">
    <property type="entry name" value="Reg_chr_condens"/>
</dbReference>
<evidence type="ECO:0000256" key="3">
    <source>
        <dbReference type="SAM" id="MobiDB-lite"/>
    </source>
</evidence>
<dbReference type="InParanoid" id="D8LBD8"/>
<evidence type="ECO:0000313" key="6">
    <source>
        <dbReference type="EMBL" id="CBN76647.1"/>
    </source>
</evidence>
<dbReference type="PANTHER" id="PTHR22870:SF408">
    <property type="entry name" value="OS09G0560450 PROTEIN"/>
    <property type="match status" value="1"/>
</dbReference>
<feature type="domain" description="RCC1-like" evidence="5">
    <location>
        <begin position="232"/>
        <end position="594"/>
    </location>
</feature>
<evidence type="ECO:0000256" key="2">
    <source>
        <dbReference type="PROSITE-ProRule" id="PRU00235"/>
    </source>
</evidence>
<dbReference type="SUPFAM" id="SSF49899">
    <property type="entry name" value="Concanavalin A-like lectins/glucanases"/>
    <property type="match status" value="1"/>
</dbReference>
<gene>
    <name evidence="6" type="ORF">Esi_0000_0395</name>
</gene>
<evidence type="ECO:0000313" key="7">
    <source>
        <dbReference type="Proteomes" id="UP000002630"/>
    </source>
</evidence>
<evidence type="ECO:0000256" key="4">
    <source>
        <dbReference type="SAM" id="SignalP"/>
    </source>
</evidence>
<feature type="region of interest" description="Disordered" evidence="3">
    <location>
        <begin position="626"/>
        <end position="663"/>
    </location>
</feature>
<name>D8LBD8_ECTSI</name>
<evidence type="ECO:0000256" key="1">
    <source>
        <dbReference type="ARBA" id="ARBA00022737"/>
    </source>
</evidence>
<dbReference type="InterPro" id="IPR013320">
    <property type="entry name" value="ConA-like_dom_sf"/>
</dbReference>
<feature type="region of interest" description="Disordered" evidence="3">
    <location>
        <begin position="1310"/>
        <end position="1366"/>
    </location>
</feature>
<dbReference type="Gene3D" id="2.130.10.30">
    <property type="entry name" value="Regulator of chromosome condensation 1/beta-lactamase-inhibitor protein II"/>
    <property type="match status" value="2"/>
</dbReference>
<feature type="repeat" description="RCC1" evidence="2">
    <location>
        <begin position="337"/>
        <end position="388"/>
    </location>
</feature>
<organism evidence="6 7">
    <name type="scientific">Ectocarpus siliculosus</name>
    <name type="common">Brown alga</name>
    <name type="synonym">Conferva siliculosa</name>
    <dbReference type="NCBI Taxonomy" id="2880"/>
    <lineage>
        <taxon>Eukaryota</taxon>
        <taxon>Sar</taxon>
        <taxon>Stramenopiles</taxon>
        <taxon>Ochrophyta</taxon>
        <taxon>PX clade</taxon>
        <taxon>Phaeophyceae</taxon>
        <taxon>Ectocarpales</taxon>
        <taxon>Ectocarpaceae</taxon>
        <taxon>Ectocarpus</taxon>
    </lineage>
</organism>
<keyword evidence="7" id="KW-1185">Reference proteome</keyword>
<feature type="repeat" description="RCC1" evidence="2">
    <location>
        <begin position="494"/>
        <end position="546"/>
    </location>
</feature>
<feature type="region of interest" description="Disordered" evidence="3">
    <location>
        <begin position="1893"/>
        <end position="1920"/>
    </location>
</feature>
<feature type="chain" id="PRO_5003117006" description="RCC1-like domain-containing protein" evidence="4">
    <location>
        <begin position="32"/>
        <end position="2478"/>
    </location>
</feature>
<dbReference type="OrthoDB" id="70521at2759"/>
<feature type="repeat" description="RCC1" evidence="2">
    <location>
        <begin position="441"/>
        <end position="493"/>
    </location>
</feature>
<feature type="region of interest" description="Disordered" evidence="3">
    <location>
        <begin position="55"/>
        <end position="89"/>
    </location>
</feature>
<feature type="compositionally biased region" description="Basic and acidic residues" evidence="3">
    <location>
        <begin position="1804"/>
        <end position="1815"/>
    </location>
</feature>
<evidence type="ECO:0000259" key="5">
    <source>
        <dbReference type="Pfam" id="PF25390"/>
    </source>
</evidence>
<feature type="compositionally biased region" description="Acidic residues" evidence="3">
    <location>
        <begin position="80"/>
        <end position="89"/>
    </location>
</feature>
<dbReference type="InterPro" id="IPR051210">
    <property type="entry name" value="Ub_ligase/GEF_domain"/>
</dbReference>
<dbReference type="SUPFAM" id="SSF50985">
    <property type="entry name" value="RCC1/BLIP-II"/>
    <property type="match status" value="2"/>
</dbReference>
<feature type="repeat" description="RCC1" evidence="2">
    <location>
        <begin position="389"/>
        <end position="440"/>
    </location>
</feature>
<dbReference type="EMBL" id="FN649726">
    <property type="protein sequence ID" value="CBN76647.1"/>
    <property type="molecule type" value="Genomic_DNA"/>
</dbReference>
<dbReference type="eggNOG" id="KOG1426">
    <property type="taxonomic scope" value="Eukaryota"/>
</dbReference>
<dbReference type="InterPro" id="IPR058923">
    <property type="entry name" value="RCC1-like_dom"/>
</dbReference>
<feature type="signal peptide" evidence="4">
    <location>
        <begin position="1"/>
        <end position="31"/>
    </location>
</feature>
<keyword evidence="1" id="KW-0677">Repeat</keyword>
<keyword evidence="4" id="KW-0732">Signal</keyword>
<dbReference type="InterPro" id="IPR009091">
    <property type="entry name" value="RCC1/BLIP-II"/>
</dbReference>
<feature type="compositionally biased region" description="Basic residues" evidence="3">
    <location>
        <begin position="62"/>
        <end position="73"/>
    </location>
</feature>
<feature type="repeat" description="RCC1" evidence="2">
    <location>
        <begin position="547"/>
        <end position="598"/>
    </location>
</feature>
<feature type="repeat" description="RCC1" evidence="2">
    <location>
        <begin position="231"/>
        <end position="282"/>
    </location>
</feature>
<dbReference type="PRINTS" id="PR00633">
    <property type="entry name" value="RCCNDNSATION"/>
</dbReference>
<protein>
    <recommendedName>
        <fullName evidence="5">RCC1-like domain-containing protein</fullName>
    </recommendedName>
</protein>
<feature type="region of interest" description="Disordered" evidence="3">
    <location>
        <begin position="728"/>
        <end position="747"/>
    </location>
</feature>
<feature type="region of interest" description="Disordered" evidence="3">
    <location>
        <begin position="1797"/>
        <end position="1831"/>
    </location>
</feature>
<reference evidence="6 7" key="1">
    <citation type="journal article" date="2010" name="Nature">
        <title>The Ectocarpus genome and the independent evolution of multicellularity in brown algae.</title>
        <authorList>
            <person name="Cock J.M."/>
            <person name="Sterck L."/>
            <person name="Rouze P."/>
            <person name="Scornet D."/>
            <person name="Allen A.E."/>
            <person name="Amoutzias G."/>
            <person name="Anthouard V."/>
            <person name="Artiguenave F."/>
            <person name="Aury J.M."/>
            <person name="Badger J.H."/>
            <person name="Beszteri B."/>
            <person name="Billiau K."/>
            <person name="Bonnet E."/>
            <person name="Bothwell J.H."/>
            <person name="Bowler C."/>
            <person name="Boyen C."/>
            <person name="Brownlee C."/>
            <person name="Carrano C.J."/>
            <person name="Charrier B."/>
            <person name="Cho G.Y."/>
            <person name="Coelho S.M."/>
            <person name="Collen J."/>
            <person name="Corre E."/>
            <person name="Da Silva C."/>
            <person name="Delage L."/>
            <person name="Delaroque N."/>
            <person name="Dittami S.M."/>
            <person name="Doulbeau S."/>
            <person name="Elias M."/>
            <person name="Farnham G."/>
            <person name="Gachon C.M."/>
            <person name="Gschloessl B."/>
            <person name="Heesch S."/>
            <person name="Jabbari K."/>
            <person name="Jubin C."/>
            <person name="Kawai H."/>
            <person name="Kimura K."/>
            <person name="Kloareg B."/>
            <person name="Kupper F.C."/>
            <person name="Lang D."/>
            <person name="Le Bail A."/>
            <person name="Leblanc C."/>
            <person name="Lerouge P."/>
            <person name="Lohr M."/>
            <person name="Lopez P.J."/>
            <person name="Martens C."/>
            <person name="Maumus F."/>
            <person name="Michel G."/>
            <person name="Miranda-Saavedra D."/>
            <person name="Morales J."/>
            <person name="Moreau H."/>
            <person name="Motomura T."/>
            <person name="Nagasato C."/>
            <person name="Napoli C.A."/>
            <person name="Nelson D.R."/>
            <person name="Nyvall-Collen P."/>
            <person name="Peters A.F."/>
            <person name="Pommier C."/>
            <person name="Potin P."/>
            <person name="Poulain J."/>
            <person name="Quesneville H."/>
            <person name="Read B."/>
            <person name="Rensing S.A."/>
            <person name="Ritter A."/>
            <person name="Rousvoal S."/>
            <person name="Samanta M."/>
            <person name="Samson G."/>
            <person name="Schroeder D.C."/>
            <person name="Segurens B."/>
            <person name="Strittmatter M."/>
            <person name="Tonon T."/>
            <person name="Tregear J.W."/>
            <person name="Valentin K."/>
            <person name="von Dassow P."/>
            <person name="Yamagishi T."/>
            <person name="Van de Peer Y."/>
            <person name="Wincker P."/>
        </authorList>
    </citation>
    <scope>NUCLEOTIDE SEQUENCE [LARGE SCALE GENOMIC DNA]</scope>
    <source>
        <strain evidence="7">Ec32 / CCAP1310/4</strain>
    </source>
</reference>
<sequence length="2478" mass="266893">MIGLVAARGRASDLLTLVKLLLSIPFQRVEGVEKLDDKSKYKGLPGATELREEHAVAECSAKRRPTSRVKARTSRQGLPVDDDDDVDEGEHESMLIVNPAVSVAVGPAEPMLGGIEKGDSWKIKNVSRAYPTKESDIGGTKSRESQPIKVWKSRGERIKTTLHVDEQPWAKVEHVSNQDSVLESPSAATRLVEDETDGIQADCILPFLRQLHAATPSGGSCLRACSSFHEREVWTCGQNSYGELGHSDTGTRKTHCLVKPFEGREVVDVAAGNEHTVLLCSTGEVYTAGYNDNGQCGQGTTQRVGVLTRVPIDGGRKAVQVHAYNGCEHTLVVLDDGQMMSFGYNYRGQLGQGNTSSEPVPKPVRGLNGIRVTQASCSYYHSVIACDNGEVYTFGRNDFGQLGSGDVIDRKLPCLVESLRGQRITTLACGQYHTVVSTLEIGVQSCGKNDYGQLGLESTESQRKFVAVKGKLDGAQVRHVRCGYYHTIVLTAEEHVFGFGRNDYGQLGLGHTTQRVFGPTIIEGAQEKHVYRISAGCYHTVLIDADGMLFVFGRNHHGQLGTGDTNERHSPFPVSTFLGKRIAKVAAGFYHTIVLTGGDKEGLSDLHSGEATSRFSPYKILNHPALAVPQDSGNDNENAGAEGKDGDSLVGEAASPEMSNPVCTDLDGTDVTEESTEAGIGVKSHTDPTLGGGVCRRDGKVSGRKAAVVIMAHMDRLAEKFAFSNGRVPTIGHAEPGEHDDRTSMPGNWKAATNRPDAQNGAKNDRDTYVVDISPDTFELLAGILASSSDEERFDDPGDEDVFQKYILLAALRVLKANLVRLIQSSISSRIVESMLAKPPSFDLDDTAELQLGGELGHDQALCALLFDPPNEVQGSHASNASIDGSSDEVDRYGIVLCALQRQLLLLVHSDASCGEDAGGAGVESVQREAAAVLVLGLELFFPGQTEQFRLLSRLANAAVIDEEDRDLLVRGGSDNVDHPISGPRAARHYMLTPLLQRLCNDALSAKLIPYGTDVKRERSVLTTADASDSTQQGYVLAATPSARLLEMQVTMLVNLIAQGNSCESSSGEPFDYGDQQGSPVSVLQLNGSATNRTESFDLDTNTASHAMGSDSPSLTQRLVVELVLTLTKHMLHWAASDQVAVDPTQWQSYVLENASIDECATGSVRPDKGVETPRWFAARVKVLCDHAASVVLDGVDRMPPSWRCLINYAQMILKYSTTTLEAALERETRHNGEGGRSEGTTIGMADRLEETLVGLLLPAVATGLLPFARVPVFARRLLDAVNSTLGLLDEACFKCSVTRAADESYVAARNGGGESSKQKRNPQSSFMRGENGKLGGGGGISRNSSGNGNSNLSGSEAGMGLTGTPPTACDSQNLPWLLSLAKTVAMLAGRMAATIVVGDSGVSPFLEKYYRSPAYSSWLASDLLKDGCDPSYEGLMLAPLDATSRDGSSSDRIPPAVNTHNVSLGSVTVPTSDVQRSRKNDEFLEEVASGNGQGGRFATWLAEALAPSNAAYRIIKRQAETGRDGRALARVEGAMMAAMLRHGGLDSDAVLFSACLEHQGGDEAARRGRRPPRRLVSLWKSTAEVRAGTGVKQELATSEAGGTVVSDNASVGHLSVLLVLVLDNHQRAVARASGIRSFRELVGLVRTRSLLVDLLLPLPPAIQTPRLVDRHILSHLSAVSGRVTIGVTSAFQQLLSELLRLLELSCRSRVPQENRVSSSADANGAATNWDELARASKCNNPMPRWFDAHTVLVLLEVWGLTIHSDDWRFIETAGIVRAISCVASVPFAVGGHCTAESGAGGEKCNDPVRDDEGPSRTGRATRRQEKAAPADQRCRPLATCREAAWTLFRALVIQLHGSTTSLTERVPLQLHSSIEVLRAELVKCVMKAKANNSSAANGDLERGGRRGGGEGRHSRNRTPSQAILEFAPPLIRGFPDSPPHGQGTAVGKVYGAGASHKRRCQELVNGPRRLMNMEDGLVFPAEHVLSNPRGSDFSITFWLLLAQDRTGHHRTVLARGHGSERWPVVLLRNTDNRLEVCFGIPSMGNLCERLTSKESVQVNRWAHVGLISEHNKLRLYLNGSLDCQRTSTGALRANRHPLYVGKVPDGAMRLDGVRGGVEGSIANLRYFTRALSPIHVRIIFDPGPPEAAKVEDRHLYHLCACLVPISTSPECQRHFEHPDWLCLFLQAFTHGTVRVQQAVCRLLQEILPRVPPSVMANVVLDTTVQRGAATATLPLAQDPTVGGGKNDTSVQEGGIEEASDMTVAQVLLRQQLMRFLPHTVAPLLAQGCQTRVEGVVENGVGENSSHKHAVDANVSAHHVPRPLSAEMVRDVNTLGAELVALVQVLAATKQWAKAVPSALRQCLARLATFVDATGGIESQPLASDHSIDTEYVAADERLTIAGGEAALRVLGGTVDFMCAGARAKIRETDRPCVVLGLDQAASTAYVMLYPEEGEKKAVETWVQRFNAHDLERCGLSR</sequence>
<dbReference type="STRING" id="2880.D8LBD8"/>
<proteinExistence type="predicted"/>
<feature type="repeat" description="RCC1" evidence="2">
    <location>
        <begin position="283"/>
        <end position="336"/>
    </location>
</feature>
<dbReference type="PROSITE" id="PS00626">
    <property type="entry name" value="RCC1_2"/>
    <property type="match status" value="2"/>
</dbReference>
<feature type="compositionally biased region" description="Low complexity" evidence="3">
    <location>
        <begin position="1342"/>
        <end position="1359"/>
    </location>
</feature>
<dbReference type="Pfam" id="PF13385">
    <property type="entry name" value="Laminin_G_3"/>
    <property type="match status" value="1"/>
</dbReference>
<dbReference type="Gene3D" id="2.60.120.200">
    <property type="match status" value="1"/>
</dbReference>
<accession>D8LBD8</accession>
<dbReference type="PANTHER" id="PTHR22870">
    <property type="entry name" value="REGULATOR OF CHROMOSOME CONDENSATION"/>
    <property type="match status" value="1"/>
</dbReference>
<dbReference type="Pfam" id="PF25390">
    <property type="entry name" value="WD40_RLD"/>
    <property type="match status" value="1"/>
</dbReference>
<dbReference type="EMBL" id="FN647682">
    <property type="protein sequence ID" value="CBN76647.1"/>
    <property type="molecule type" value="Genomic_DNA"/>
</dbReference>